<name>A0A5D3EH33_9BACE</name>
<proteinExistence type="predicted"/>
<dbReference type="Proteomes" id="UP000324383">
    <property type="component" value="Unassembled WGS sequence"/>
</dbReference>
<reference evidence="2 3" key="1">
    <citation type="submission" date="2019-07" db="EMBL/GenBank/DDBJ databases">
        <title>Draft Genome Sequences of Bacteroides pyogenes Strains Isolated from the Uterus Holstein Dairy Cows with Metritis.</title>
        <authorList>
            <person name="Cunha F."/>
            <person name="Galvao K.N."/>
            <person name="Jeon S.J."/>
            <person name="Jeong K.C."/>
        </authorList>
    </citation>
    <scope>NUCLEOTIDE SEQUENCE [LARGE SCALE GENOMIC DNA]</scope>
    <source>
        <strain evidence="2 3">KG-31</strain>
    </source>
</reference>
<sequence length="460" mass="52278">MKKKIFYATLLAATFLFIACKEEVLAPEITGMDTGTAEYALYIGEKVTLAPNITNLHGSNHYLWLIDNKEVATGNLDYTFTATKPGTFIITFRAENKGGMNEKHFKVFVDEPIRIAFAQEKVEVPRCEVIEISPVITGPQRDDYQYEWAIGDSILGNKPTLEFISAKPGTYTLTLKAKADRQTETSSCAVEVKEADYKVFPPKLMAYRPSVWEGAFWDWCIPEADESFAYPPEEMIQKLNEYLSNQSAFPKFELDAWGSYIVVGFDHKVVNKKNAYDIQIDINGYAAKEVLFFVAHDSNKNGKPDEDEWREIRTNNFNYPQIRDYEITFTYEGYDDFEEETIFTWKDNQGQSGKKQTYCGFPGYHLVGGEMVQVNGWGNSFTLKGRRIDKTNVSGMPFTKKHYLNINDAVTSEGEPANLLGIDFLKIENAGMLYSKEETPPMGSRSEVKIQSIVDLHLLN</sequence>
<evidence type="ECO:0000259" key="1">
    <source>
        <dbReference type="PROSITE" id="PS50093"/>
    </source>
</evidence>
<dbReference type="RefSeq" id="WP_148730250.1">
    <property type="nucleotide sequence ID" value="NZ_JADRGG010000027.1"/>
</dbReference>
<gene>
    <name evidence="2" type="ORF">FNJ60_03395</name>
</gene>
<dbReference type="SUPFAM" id="SSF49299">
    <property type="entry name" value="PKD domain"/>
    <property type="match status" value="1"/>
</dbReference>
<dbReference type="InterPro" id="IPR041696">
    <property type="entry name" value="PKD_3"/>
</dbReference>
<comment type="caution">
    <text evidence="2">The sequence shown here is derived from an EMBL/GenBank/DDBJ whole genome shotgun (WGS) entry which is preliminary data.</text>
</comment>
<evidence type="ECO:0000313" key="2">
    <source>
        <dbReference type="EMBL" id="TYK34820.1"/>
    </source>
</evidence>
<dbReference type="EMBL" id="VKLW01000005">
    <property type="protein sequence ID" value="TYK34820.1"/>
    <property type="molecule type" value="Genomic_DNA"/>
</dbReference>
<organism evidence="2 3">
    <name type="scientific">Bacteroides pyogenes</name>
    <dbReference type="NCBI Taxonomy" id="310300"/>
    <lineage>
        <taxon>Bacteria</taxon>
        <taxon>Pseudomonadati</taxon>
        <taxon>Bacteroidota</taxon>
        <taxon>Bacteroidia</taxon>
        <taxon>Bacteroidales</taxon>
        <taxon>Bacteroidaceae</taxon>
        <taxon>Bacteroides</taxon>
    </lineage>
</organism>
<dbReference type="Pfam" id="PF16820">
    <property type="entry name" value="PKD_3"/>
    <property type="match status" value="1"/>
</dbReference>
<feature type="domain" description="PKD" evidence="1">
    <location>
        <begin position="142"/>
        <end position="177"/>
    </location>
</feature>
<dbReference type="InterPro" id="IPR035986">
    <property type="entry name" value="PKD_dom_sf"/>
</dbReference>
<accession>A0A5D3EH33</accession>
<dbReference type="InterPro" id="IPR000601">
    <property type="entry name" value="PKD_dom"/>
</dbReference>
<dbReference type="PROSITE" id="PS50093">
    <property type="entry name" value="PKD"/>
    <property type="match status" value="1"/>
</dbReference>
<dbReference type="CDD" id="cd00146">
    <property type="entry name" value="PKD"/>
    <property type="match status" value="1"/>
</dbReference>
<keyword evidence="3" id="KW-1185">Reference proteome</keyword>
<evidence type="ECO:0000313" key="3">
    <source>
        <dbReference type="Proteomes" id="UP000324383"/>
    </source>
</evidence>
<protein>
    <recommendedName>
        <fullName evidence="1">PKD domain-containing protein</fullName>
    </recommendedName>
</protein>
<dbReference type="AlphaFoldDB" id="A0A5D3EH33"/>
<dbReference type="PROSITE" id="PS51257">
    <property type="entry name" value="PROKAR_LIPOPROTEIN"/>
    <property type="match status" value="1"/>
</dbReference>